<evidence type="ECO:0000256" key="1">
    <source>
        <dbReference type="SAM" id="MobiDB-lite"/>
    </source>
</evidence>
<feature type="compositionally biased region" description="Low complexity" evidence="1">
    <location>
        <begin position="68"/>
        <end position="91"/>
    </location>
</feature>
<accession>A0A6J4UEA0</accession>
<sequence>RITLAPRRCWHRSPRCPIPSRSRSRLRDWRRANRSTTPAISGRHWDRGMSSPRPCHPTRSGTSSRKITSTMSSRPSSPSGRRSSPASAATG</sequence>
<organism evidence="2">
    <name type="scientific">uncultured Thermomicrobiales bacterium</name>
    <dbReference type="NCBI Taxonomy" id="1645740"/>
    <lineage>
        <taxon>Bacteria</taxon>
        <taxon>Pseudomonadati</taxon>
        <taxon>Thermomicrobiota</taxon>
        <taxon>Thermomicrobia</taxon>
        <taxon>Thermomicrobiales</taxon>
        <taxon>environmental samples</taxon>
    </lineage>
</organism>
<feature type="region of interest" description="Disordered" evidence="1">
    <location>
        <begin position="11"/>
        <end position="91"/>
    </location>
</feature>
<protein>
    <submittedName>
        <fullName evidence="2">Diguanylate cyclase/phosphodiesterase (GGDEF &amp; EAL domains) with PAS/PAC sensor(S)</fullName>
    </submittedName>
</protein>
<proteinExistence type="predicted"/>
<feature type="non-terminal residue" evidence="2">
    <location>
        <position position="1"/>
    </location>
</feature>
<name>A0A6J4UEA0_9BACT</name>
<dbReference type="EMBL" id="CADCWH010000100">
    <property type="protein sequence ID" value="CAA9547609.1"/>
    <property type="molecule type" value="Genomic_DNA"/>
</dbReference>
<dbReference type="AlphaFoldDB" id="A0A6J4UEA0"/>
<feature type="non-terminal residue" evidence="2">
    <location>
        <position position="91"/>
    </location>
</feature>
<reference evidence="2" key="1">
    <citation type="submission" date="2020-02" db="EMBL/GenBank/DDBJ databases">
        <authorList>
            <person name="Meier V. D."/>
        </authorList>
    </citation>
    <scope>NUCLEOTIDE SEQUENCE</scope>
    <source>
        <strain evidence="2">AVDCRST_MAG70</strain>
    </source>
</reference>
<evidence type="ECO:0000313" key="2">
    <source>
        <dbReference type="EMBL" id="CAA9547609.1"/>
    </source>
</evidence>
<gene>
    <name evidence="2" type="ORF">AVDCRST_MAG70-654</name>
</gene>